<keyword evidence="3" id="KW-1185">Reference proteome</keyword>
<protein>
    <submittedName>
        <fullName evidence="2">Uncharacterized protein</fullName>
    </submittedName>
</protein>
<evidence type="ECO:0000313" key="3">
    <source>
        <dbReference type="Proteomes" id="UP001262835"/>
    </source>
</evidence>
<comment type="caution">
    <text evidence="2">The sequence shown here is derived from an EMBL/GenBank/DDBJ whole genome shotgun (WGS) entry which is preliminary data.</text>
</comment>
<name>A0ABU3GFH8_9MICO</name>
<feature type="region of interest" description="Disordered" evidence="1">
    <location>
        <begin position="161"/>
        <end position="180"/>
    </location>
</feature>
<evidence type="ECO:0000256" key="1">
    <source>
        <dbReference type="SAM" id="MobiDB-lite"/>
    </source>
</evidence>
<feature type="compositionally biased region" description="Low complexity" evidence="1">
    <location>
        <begin position="163"/>
        <end position="176"/>
    </location>
</feature>
<gene>
    <name evidence="2" type="ORF">Q9S78_02110</name>
</gene>
<reference evidence="2 3" key="1">
    <citation type="submission" date="2023-08" db="EMBL/GenBank/DDBJ databases">
        <title>Microbacterium aquilitoris sp. nov. and Microbacterium gwkjibeachense sp. nov., isolated from beach.</title>
        <authorList>
            <person name="Lee S.D."/>
            <person name="Yang H."/>
            <person name="Kim I."/>
        </authorList>
    </citation>
    <scope>NUCLEOTIDE SEQUENCE [LARGE SCALE GENOMIC DNA]</scope>
    <source>
        <strain evidence="2 3">KSW-18</strain>
    </source>
</reference>
<accession>A0ABU3GFH8</accession>
<dbReference type="Proteomes" id="UP001262835">
    <property type="component" value="Unassembled WGS sequence"/>
</dbReference>
<dbReference type="RefSeq" id="WP_311868611.1">
    <property type="nucleotide sequence ID" value="NZ_JAUZVT010000001.1"/>
</dbReference>
<evidence type="ECO:0000313" key="2">
    <source>
        <dbReference type="EMBL" id="MDT3329453.1"/>
    </source>
</evidence>
<dbReference type="EMBL" id="JAUZVT010000001">
    <property type="protein sequence ID" value="MDT3329453.1"/>
    <property type="molecule type" value="Genomic_DNA"/>
</dbReference>
<organism evidence="2 3">
    <name type="scientific">Microbacterium aquilitoris</name>
    <dbReference type="NCBI Taxonomy" id="3067307"/>
    <lineage>
        <taxon>Bacteria</taxon>
        <taxon>Bacillati</taxon>
        <taxon>Actinomycetota</taxon>
        <taxon>Actinomycetes</taxon>
        <taxon>Micrococcales</taxon>
        <taxon>Microbacteriaceae</taxon>
        <taxon>Microbacterium</taxon>
    </lineage>
</organism>
<proteinExistence type="predicted"/>
<sequence length="399" mass="41505">MMDISRGRNRLAVGAGVGAATLLIAMLAGGSSASAEEDEFGVDGLESSSDLEGQPFFEADLYAEDHSATDEGAFAVVYASPSQETIEAMQLGESIKLSPVAFDRTDESGHIEMRLSDPNALEPFADDEGNVNLEMLASDGTSSYSHSFTVDASAVGEEATEGLSRLSSARSTSVRRSAPEPVKVHAVGPVTGKSSKIEKSGCTYTYVKNLGLMNVNVGYGYAVKGAATVSFNYKSGASTSLGISTSASGVAGTFTSGGTQSMSSDEAQGFPATDGGNIFKTKFRYGMWKNQCSGQPWGNILIYQVKPKNFEGGSIVTSASIPSATYCVPQVKGADYTQNKSTAYESSVGVASAPQIGINMSSRTGYSNAASLHFVWKKAGKLCGTNGTPGSSPKRLVAK</sequence>